<dbReference type="GO" id="GO:0008270">
    <property type="term" value="F:zinc ion binding"/>
    <property type="evidence" value="ECO:0007669"/>
    <property type="project" value="UniProtKB-KW"/>
</dbReference>
<dbReference type="OrthoDB" id="6105938at2759"/>
<accession>A0A6J1WT54</accession>
<name>A0A6J1WT54_GALME</name>
<evidence type="ECO:0000256" key="5">
    <source>
        <dbReference type="SAM" id="MobiDB-lite"/>
    </source>
</evidence>
<evidence type="ECO:0000313" key="7">
    <source>
        <dbReference type="Proteomes" id="UP001652740"/>
    </source>
</evidence>
<dbReference type="InterPro" id="IPR017907">
    <property type="entry name" value="Znf_RING_CS"/>
</dbReference>
<proteinExistence type="predicted"/>
<dbReference type="PROSITE" id="PS50089">
    <property type="entry name" value="ZF_RING_2"/>
    <property type="match status" value="1"/>
</dbReference>
<evidence type="ECO:0000259" key="6">
    <source>
        <dbReference type="PROSITE" id="PS50089"/>
    </source>
</evidence>
<organism evidence="7 8">
    <name type="scientific">Galleria mellonella</name>
    <name type="common">Greater wax moth</name>
    <dbReference type="NCBI Taxonomy" id="7137"/>
    <lineage>
        <taxon>Eukaryota</taxon>
        <taxon>Metazoa</taxon>
        <taxon>Ecdysozoa</taxon>
        <taxon>Arthropoda</taxon>
        <taxon>Hexapoda</taxon>
        <taxon>Insecta</taxon>
        <taxon>Pterygota</taxon>
        <taxon>Neoptera</taxon>
        <taxon>Endopterygota</taxon>
        <taxon>Lepidoptera</taxon>
        <taxon>Glossata</taxon>
        <taxon>Ditrysia</taxon>
        <taxon>Pyraloidea</taxon>
        <taxon>Pyralidae</taxon>
        <taxon>Galleriinae</taxon>
        <taxon>Galleria</taxon>
    </lineage>
</organism>
<dbReference type="InterPro" id="IPR001841">
    <property type="entry name" value="Znf_RING"/>
</dbReference>
<feature type="region of interest" description="Disordered" evidence="5">
    <location>
        <begin position="40"/>
        <end position="74"/>
    </location>
</feature>
<dbReference type="GeneID" id="113518250"/>
<keyword evidence="1" id="KW-0479">Metal-binding</keyword>
<evidence type="ECO:0000313" key="8">
    <source>
        <dbReference type="RefSeq" id="XP_026758879.1"/>
    </source>
</evidence>
<sequence>MSTCDDYIDLTDSFTLVDHCALSDIIIELDADDSVTITSVMKKNKKRRRKTSEGAPTTEKRKSSGASEIKTSEPKKFSACPICWDELGSNPLASTKCGHVFCLKCLEQYLKIEKKCPTCRQALKGAKAYHPLYLNLN</sequence>
<keyword evidence="7" id="KW-1185">Reference proteome</keyword>
<dbReference type="PANTHER" id="PTHR23041:SF78">
    <property type="entry name" value="E3 UBIQUITIN-PROTEIN LIGASE RNF4"/>
    <property type="match status" value="1"/>
</dbReference>
<dbReference type="InterPro" id="IPR047134">
    <property type="entry name" value="RNF4"/>
</dbReference>
<dbReference type="SMART" id="SM00184">
    <property type="entry name" value="RING"/>
    <property type="match status" value="1"/>
</dbReference>
<dbReference type="Pfam" id="PF13923">
    <property type="entry name" value="zf-C3HC4_2"/>
    <property type="match status" value="1"/>
</dbReference>
<dbReference type="PANTHER" id="PTHR23041">
    <property type="entry name" value="RING FINGER DOMAIN-CONTAINING"/>
    <property type="match status" value="1"/>
</dbReference>
<protein>
    <submittedName>
        <fullName evidence="8">E3 ubiquitin-protein ligase RNF4-like</fullName>
    </submittedName>
</protein>
<evidence type="ECO:0000256" key="2">
    <source>
        <dbReference type="ARBA" id="ARBA00022771"/>
    </source>
</evidence>
<dbReference type="InterPro" id="IPR013083">
    <property type="entry name" value="Znf_RING/FYVE/PHD"/>
</dbReference>
<dbReference type="AlphaFoldDB" id="A0A6J1WT54"/>
<reference evidence="8" key="1">
    <citation type="submission" date="2025-08" db="UniProtKB">
        <authorList>
            <consortium name="RefSeq"/>
        </authorList>
    </citation>
    <scope>IDENTIFICATION</scope>
    <source>
        <tissue evidence="8">Whole larvae</tissue>
    </source>
</reference>
<feature type="domain" description="RING-type" evidence="6">
    <location>
        <begin position="80"/>
        <end position="120"/>
    </location>
</feature>
<evidence type="ECO:0000256" key="4">
    <source>
        <dbReference type="PROSITE-ProRule" id="PRU00175"/>
    </source>
</evidence>
<dbReference type="RefSeq" id="XP_026758879.1">
    <property type="nucleotide sequence ID" value="XM_026903078.3"/>
</dbReference>
<dbReference type="PROSITE" id="PS00518">
    <property type="entry name" value="ZF_RING_1"/>
    <property type="match status" value="1"/>
</dbReference>
<keyword evidence="3" id="KW-0862">Zinc</keyword>
<keyword evidence="2 4" id="KW-0863">Zinc-finger</keyword>
<gene>
    <name evidence="8" type="primary">LOC113518250</name>
</gene>
<dbReference type="Proteomes" id="UP001652740">
    <property type="component" value="Unplaced"/>
</dbReference>
<dbReference type="SUPFAM" id="SSF57850">
    <property type="entry name" value="RING/U-box"/>
    <property type="match status" value="1"/>
</dbReference>
<dbReference type="Gene3D" id="3.30.40.10">
    <property type="entry name" value="Zinc/RING finger domain, C3HC4 (zinc finger)"/>
    <property type="match status" value="1"/>
</dbReference>
<evidence type="ECO:0000256" key="1">
    <source>
        <dbReference type="ARBA" id="ARBA00022723"/>
    </source>
</evidence>
<dbReference type="KEGG" id="gmw:113518250"/>
<evidence type="ECO:0000256" key="3">
    <source>
        <dbReference type="ARBA" id="ARBA00022833"/>
    </source>
</evidence>